<dbReference type="Pfam" id="PF02283">
    <property type="entry name" value="CobU"/>
    <property type="match status" value="1"/>
</dbReference>
<dbReference type="EC" id="2.7.7.62" evidence="9"/>
<reference evidence="18 19" key="1">
    <citation type="submission" date="2011-09" db="EMBL/GenBank/DDBJ databases">
        <title>The draft genome of Treponema saccharophilum DSM 2985.</title>
        <authorList>
            <consortium name="US DOE Joint Genome Institute (JGI-PGF)"/>
            <person name="Lucas S."/>
            <person name="Copeland A."/>
            <person name="Lapidus A."/>
            <person name="Glavina del Rio T."/>
            <person name="Dalin E."/>
            <person name="Tice H."/>
            <person name="Bruce D."/>
            <person name="Goodwin L."/>
            <person name="Pitluck S."/>
            <person name="Peters L."/>
            <person name="Kyrpides N."/>
            <person name="Mavromatis K."/>
            <person name="Ivanova N."/>
            <person name="Markowitz V."/>
            <person name="Cheng J.-F."/>
            <person name="Hugenholtz P."/>
            <person name="Woyke T."/>
            <person name="Wu D."/>
            <person name="Gronow S."/>
            <person name="Wellnitz S."/>
            <person name="Brambilla E."/>
            <person name="Klenk H.-P."/>
            <person name="Eisen J.A."/>
        </authorList>
    </citation>
    <scope>NUCLEOTIDE SEQUENCE [LARGE SCALE GENOMIC DNA]</scope>
    <source>
        <strain evidence="18 19">DSM 2985</strain>
    </source>
</reference>
<comment type="pathway">
    <text evidence="6">Cofactor biosynthesis; adenosylcobalamin biosynthesis; adenosylcobalamin from cob(II)yrinate a,c-diamide: step 5/7.</text>
</comment>
<dbReference type="eggNOG" id="COG2087">
    <property type="taxonomic scope" value="Bacteria"/>
</dbReference>
<dbReference type="SUPFAM" id="SSF52540">
    <property type="entry name" value="P-loop containing nucleoside triphosphate hydrolases"/>
    <property type="match status" value="1"/>
</dbReference>
<comment type="catalytic activity">
    <reaction evidence="2">
        <text>adenosylcob(III)inamide phosphate + GTP + H(+) = adenosylcob(III)inamide-GDP + diphosphate</text>
        <dbReference type="Rhea" id="RHEA:22712"/>
        <dbReference type="ChEBI" id="CHEBI:15378"/>
        <dbReference type="ChEBI" id="CHEBI:33019"/>
        <dbReference type="ChEBI" id="CHEBI:37565"/>
        <dbReference type="ChEBI" id="CHEBI:58502"/>
        <dbReference type="ChEBI" id="CHEBI:60487"/>
        <dbReference type="EC" id="2.7.7.62"/>
    </reaction>
</comment>
<keyword evidence="18" id="KW-0548">Nucleotidyltransferase</keyword>
<comment type="pathway">
    <text evidence="5">Cofactor biosynthesis; adenosylcobalamin biosynthesis; adenosylcobalamin from cob(II)yrinate a,c-diamide: step 6/7.</text>
</comment>
<evidence type="ECO:0000256" key="13">
    <source>
        <dbReference type="ARBA" id="ARBA00022777"/>
    </source>
</evidence>
<keyword evidence="14" id="KW-0067">ATP-binding</keyword>
<evidence type="ECO:0000313" key="19">
    <source>
        <dbReference type="Proteomes" id="UP000003571"/>
    </source>
</evidence>
<comment type="similarity">
    <text evidence="7">Belongs to the CobU/CobP family.</text>
</comment>
<organism evidence="18 19">
    <name type="scientific">Treponema saccharophilum DSM 2985</name>
    <dbReference type="NCBI Taxonomy" id="907348"/>
    <lineage>
        <taxon>Bacteria</taxon>
        <taxon>Pseudomonadati</taxon>
        <taxon>Spirochaetota</taxon>
        <taxon>Spirochaetia</taxon>
        <taxon>Spirochaetales</taxon>
        <taxon>Treponemataceae</taxon>
        <taxon>Treponema</taxon>
    </lineage>
</organism>
<comment type="caution">
    <text evidence="18">The sequence shown here is derived from an EMBL/GenBank/DDBJ whole genome shotgun (WGS) entry which is preliminary data.</text>
</comment>
<dbReference type="AlphaFoldDB" id="H7EI65"/>
<evidence type="ECO:0000256" key="15">
    <source>
        <dbReference type="ARBA" id="ARBA00023134"/>
    </source>
</evidence>
<dbReference type="EC" id="2.7.1.156" evidence="8"/>
<evidence type="ECO:0000256" key="1">
    <source>
        <dbReference type="ARBA" id="ARBA00000312"/>
    </source>
</evidence>
<evidence type="ECO:0000256" key="8">
    <source>
        <dbReference type="ARBA" id="ARBA00012016"/>
    </source>
</evidence>
<gene>
    <name evidence="18" type="ORF">TresaDRAFT_2239</name>
</gene>
<dbReference type="GO" id="GO:0008820">
    <property type="term" value="F:cobinamide phosphate guanylyltransferase activity"/>
    <property type="evidence" value="ECO:0007669"/>
    <property type="project" value="UniProtKB-EC"/>
</dbReference>
<comment type="catalytic activity">
    <reaction evidence="1">
        <text>adenosylcob(III)inamide + ATP = adenosylcob(III)inamide phosphate + ADP + H(+)</text>
        <dbReference type="Rhea" id="RHEA:15769"/>
        <dbReference type="ChEBI" id="CHEBI:2480"/>
        <dbReference type="ChEBI" id="CHEBI:15378"/>
        <dbReference type="ChEBI" id="CHEBI:30616"/>
        <dbReference type="ChEBI" id="CHEBI:58502"/>
        <dbReference type="ChEBI" id="CHEBI:456216"/>
        <dbReference type="EC" id="2.7.1.156"/>
    </reaction>
</comment>
<comment type="catalytic activity">
    <reaction evidence="3">
        <text>adenosylcob(III)inamide + GTP = adenosylcob(III)inamide phosphate + GDP + H(+)</text>
        <dbReference type="Rhea" id="RHEA:15765"/>
        <dbReference type="ChEBI" id="CHEBI:2480"/>
        <dbReference type="ChEBI" id="CHEBI:15378"/>
        <dbReference type="ChEBI" id="CHEBI:37565"/>
        <dbReference type="ChEBI" id="CHEBI:58189"/>
        <dbReference type="ChEBI" id="CHEBI:58502"/>
        <dbReference type="EC" id="2.7.1.156"/>
    </reaction>
</comment>
<evidence type="ECO:0000256" key="9">
    <source>
        <dbReference type="ARBA" id="ARBA00012523"/>
    </source>
</evidence>
<protein>
    <recommendedName>
        <fullName evidence="16">Adenosylcobinamide kinase</fullName>
        <ecNumber evidence="8">2.7.1.156</ecNumber>
        <ecNumber evidence="9">2.7.7.62</ecNumber>
    </recommendedName>
    <alternativeName>
        <fullName evidence="17">Adenosylcobinamide-phosphate guanylyltransferase</fullName>
    </alternativeName>
</protein>
<evidence type="ECO:0000313" key="18">
    <source>
        <dbReference type="EMBL" id="EIC02744.1"/>
    </source>
</evidence>
<dbReference type="RefSeq" id="WP_002702532.1">
    <property type="nucleotide sequence ID" value="NZ_AGRW01000034.1"/>
</dbReference>
<dbReference type="EMBL" id="AGRW01000034">
    <property type="protein sequence ID" value="EIC02744.1"/>
    <property type="molecule type" value="Genomic_DNA"/>
</dbReference>
<evidence type="ECO:0000256" key="12">
    <source>
        <dbReference type="ARBA" id="ARBA00022741"/>
    </source>
</evidence>
<keyword evidence="10" id="KW-0169">Cobalamin biosynthesis</keyword>
<proteinExistence type="inferred from homology"/>
<keyword evidence="13 18" id="KW-0418">Kinase</keyword>
<sequence>MNALVFGGSASGKSAFAEDFASGIVRAGGGRLVYLAAMDPLSGGDAPSRIARHRALRAGKGFSTVEIPRGAFSGLARFSDAPVFSGATVLVEDAGNLVSRALFRGGEIDPDARQSVSAFLSALSVRARDVVLVSPDIFLERLPAMDAGMGEYFSALSGVMSSFARSCSRVVRVVAGIPVDVA</sequence>
<evidence type="ECO:0000256" key="16">
    <source>
        <dbReference type="ARBA" id="ARBA00029570"/>
    </source>
</evidence>
<dbReference type="InterPro" id="IPR003203">
    <property type="entry name" value="CobU/CobP"/>
</dbReference>
<dbReference type="Proteomes" id="UP000003571">
    <property type="component" value="Unassembled WGS sequence"/>
</dbReference>
<evidence type="ECO:0000256" key="4">
    <source>
        <dbReference type="ARBA" id="ARBA00003889"/>
    </source>
</evidence>
<evidence type="ECO:0000256" key="5">
    <source>
        <dbReference type="ARBA" id="ARBA00004692"/>
    </source>
</evidence>
<evidence type="ECO:0000256" key="10">
    <source>
        <dbReference type="ARBA" id="ARBA00022573"/>
    </source>
</evidence>
<evidence type="ECO:0000256" key="2">
    <source>
        <dbReference type="ARBA" id="ARBA00000711"/>
    </source>
</evidence>
<accession>H7EI65</accession>
<comment type="function">
    <text evidence="4">Catalyzes ATP-dependent phosphorylation of adenosylcobinamide and addition of GMP to adenosylcobinamide phosphate.</text>
</comment>
<dbReference type="PATRIC" id="fig|907348.3.peg.501"/>
<dbReference type="OrthoDB" id="9799422at2"/>
<dbReference type="UniPathway" id="UPA00148">
    <property type="reaction ID" value="UER00236"/>
</dbReference>
<name>H7EI65_9SPIR</name>
<evidence type="ECO:0000256" key="14">
    <source>
        <dbReference type="ARBA" id="ARBA00022840"/>
    </source>
</evidence>
<evidence type="ECO:0000256" key="11">
    <source>
        <dbReference type="ARBA" id="ARBA00022679"/>
    </source>
</evidence>
<evidence type="ECO:0000256" key="6">
    <source>
        <dbReference type="ARBA" id="ARBA00005159"/>
    </source>
</evidence>
<evidence type="ECO:0000256" key="7">
    <source>
        <dbReference type="ARBA" id="ARBA00007490"/>
    </source>
</evidence>
<dbReference type="InterPro" id="IPR027417">
    <property type="entry name" value="P-loop_NTPase"/>
</dbReference>
<keyword evidence="12" id="KW-0547">Nucleotide-binding</keyword>
<dbReference type="GO" id="GO:0005525">
    <property type="term" value="F:GTP binding"/>
    <property type="evidence" value="ECO:0007669"/>
    <property type="project" value="UniProtKB-KW"/>
</dbReference>
<evidence type="ECO:0000256" key="3">
    <source>
        <dbReference type="ARBA" id="ARBA00001522"/>
    </source>
</evidence>
<keyword evidence="11 18" id="KW-0808">Transferase</keyword>
<keyword evidence="15" id="KW-0342">GTP-binding</keyword>
<dbReference type="GO" id="GO:0005524">
    <property type="term" value="F:ATP binding"/>
    <property type="evidence" value="ECO:0007669"/>
    <property type="project" value="UniProtKB-KW"/>
</dbReference>
<dbReference type="STRING" id="907348.TresaDRAFT_2239"/>
<keyword evidence="19" id="KW-1185">Reference proteome</keyword>
<dbReference type="PANTHER" id="PTHR34848:SF1">
    <property type="entry name" value="BIFUNCTIONAL ADENOSYLCOBALAMIN BIOSYNTHESIS PROTEIN COBU"/>
    <property type="match status" value="1"/>
</dbReference>
<dbReference type="GO" id="GO:0009236">
    <property type="term" value="P:cobalamin biosynthetic process"/>
    <property type="evidence" value="ECO:0007669"/>
    <property type="project" value="UniProtKB-UniPathway"/>
</dbReference>
<dbReference type="PANTHER" id="PTHR34848">
    <property type="match status" value="1"/>
</dbReference>
<dbReference type="Gene3D" id="3.40.50.300">
    <property type="entry name" value="P-loop containing nucleotide triphosphate hydrolases"/>
    <property type="match status" value="1"/>
</dbReference>
<dbReference type="GO" id="GO:0043752">
    <property type="term" value="F:adenosylcobinamide kinase activity"/>
    <property type="evidence" value="ECO:0007669"/>
    <property type="project" value="UniProtKB-EC"/>
</dbReference>
<evidence type="ECO:0000256" key="17">
    <source>
        <dbReference type="ARBA" id="ARBA00030571"/>
    </source>
</evidence>